<evidence type="ECO:0000313" key="3">
    <source>
        <dbReference type="EMBL" id="SKA66551.1"/>
    </source>
</evidence>
<dbReference type="GO" id="GO:0016491">
    <property type="term" value="F:oxidoreductase activity"/>
    <property type="evidence" value="ECO:0007669"/>
    <property type="project" value="UniProtKB-KW"/>
</dbReference>
<dbReference type="Gene3D" id="1.10.1530.10">
    <property type="match status" value="1"/>
</dbReference>
<dbReference type="AlphaFoldDB" id="A0A1T4VPX0"/>
<name>A0A1T4VPX0_9FIRM</name>
<evidence type="ECO:0000313" key="4">
    <source>
        <dbReference type="Proteomes" id="UP000190814"/>
    </source>
</evidence>
<keyword evidence="2" id="KW-0560">Oxidoreductase</keyword>
<evidence type="ECO:0000256" key="1">
    <source>
        <dbReference type="ARBA" id="ARBA00006056"/>
    </source>
</evidence>
<dbReference type="RefSeq" id="WP_078766205.1">
    <property type="nucleotide sequence ID" value="NZ_FUXZ01000007.1"/>
</dbReference>
<dbReference type="PANTHER" id="PTHR11091:SF0">
    <property type="entry name" value="MALATE DEHYDROGENASE"/>
    <property type="match status" value="1"/>
</dbReference>
<protein>
    <submittedName>
        <fullName evidence="3">Malate/lactate/ureidoglycolate dehydrogenase, LDH2 family</fullName>
    </submittedName>
</protein>
<dbReference type="Gene3D" id="3.30.1370.60">
    <property type="entry name" value="Hypothetical oxidoreductase yiak, domain 2"/>
    <property type="match status" value="1"/>
</dbReference>
<dbReference type="InterPro" id="IPR036111">
    <property type="entry name" value="Mal/L-sulfo/L-lacto_DH-like_sf"/>
</dbReference>
<dbReference type="SUPFAM" id="SSF89733">
    <property type="entry name" value="L-sulfolactate dehydrogenase-like"/>
    <property type="match status" value="1"/>
</dbReference>
<reference evidence="3 4" key="1">
    <citation type="submission" date="2017-02" db="EMBL/GenBank/DDBJ databases">
        <authorList>
            <person name="Peterson S.W."/>
        </authorList>
    </citation>
    <scope>NUCLEOTIDE SEQUENCE [LARGE SCALE GENOMIC DNA]</scope>
    <source>
        <strain evidence="3 4">ATCC 35992</strain>
    </source>
</reference>
<dbReference type="OrthoDB" id="9769447at2"/>
<dbReference type="EMBL" id="FUXZ01000007">
    <property type="protein sequence ID" value="SKA66551.1"/>
    <property type="molecule type" value="Genomic_DNA"/>
</dbReference>
<accession>A0A1T4VPX0</accession>
<organism evidence="3 4">
    <name type="scientific">Eubacterium uniforme</name>
    <dbReference type="NCBI Taxonomy" id="39495"/>
    <lineage>
        <taxon>Bacteria</taxon>
        <taxon>Bacillati</taxon>
        <taxon>Bacillota</taxon>
        <taxon>Clostridia</taxon>
        <taxon>Eubacteriales</taxon>
        <taxon>Eubacteriaceae</taxon>
        <taxon>Eubacterium</taxon>
    </lineage>
</organism>
<evidence type="ECO:0000256" key="2">
    <source>
        <dbReference type="ARBA" id="ARBA00023002"/>
    </source>
</evidence>
<proteinExistence type="inferred from homology"/>
<dbReference type="Proteomes" id="UP000190814">
    <property type="component" value="Unassembled WGS sequence"/>
</dbReference>
<dbReference type="PANTHER" id="PTHR11091">
    <property type="entry name" value="OXIDOREDUCTASE-RELATED"/>
    <property type="match status" value="1"/>
</dbReference>
<comment type="similarity">
    <text evidence="1">Belongs to the LDH2/MDH2 oxidoreductase family.</text>
</comment>
<dbReference type="STRING" id="39495.SAMN02745111_01336"/>
<dbReference type="InterPro" id="IPR043144">
    <property type="entry name" value="Mal/L-sulf/L-lact_DH-like_ah"/>
</dbReference>
<dbReference type="InterPro" id="IPR003767">
    <property type="entry name" value="Malate/L-lactate_DH-like"/>
</dbReference>
<dbReference type="InterPro" id="IPR043143">
    <property type="entry name" value="Mal/L-sulf/L-lact_DH-like_NADP"/>
</dbReference>
<keyword evidence="4" id="KW-1185">Reference proteome</keyword>
<gene>
    <name evidence="3" type="ORF">SAMN02745111_01336</name>
</gene>
<dbReference type="Pfam" id="PF02615">
    <property type="entry name" value="Ldh_2"/>
    <property type="match status" value="1"/>
</dbReference>
<sequence>MEFNETRPFVEFEKMKNFIADAFAAYGVPKEDAEICADVLIESDKRGIESHGCNRFKPIYIDRIKNGTLLPVTNIEILKETPTTVVMDAHDGMGMVASHKMMTMLIEKAKKYGMAGGAIRNSTHYGIAGYWSGMAADAGLVGITGTNARPSIAPTFGVENMLGTNPLTFSLPTDEEFPFCLDCATSIVQRGKIEYYARNGKDTPAGMVISETGETLTDSEQILKDLVAGTAALAPLGGVGEELAGYKGYGYATVVEILSAALSGGKFMKALTGVDENKKPRMYNLGHFFFVVDPEAFMGLETFKKIAGDICRDLRASKKAPGEERIFTAGEKEHEVWLYRKDKGVPVSESVQKDIIEVRNEKNLDYKFDFE</sequence>